<dbReference type="Proteomes" id="UP001162992">
    <property type="component" value="Chromosome 18"/>
</dbReference>
<proteinExistence type="predicted"/>
<sequence>MPTLNNSSKSWQGGFYVLLLLSFVQLLPLLTFALQNDVTALRSFLSGIQYDPTASLTSTWKQENVDSYGCPLGWYGVTCSNGRVTGLLLTRLNLSGEIRKGTLGAISELSSLYLLDNQLSGLLPDDLGSLSLLQQLDVSNNLFHGSIPSSFSNLDNLVNLTLAGNKFGGAIPDMFEKMSSLVTVDLSMNSLSGAIPPTLTLLPYLGYLNLSCNSLSGALPNSLEMPQELETLDLHSNQLSGSIDPAWINLAKIQNIDLSNNSLSGLLPWQQSRPVFSNIVYINLSHNQLSGPLAPTDASSIFANQLQVLDVSSNQLSGELPSFEFAFSLQILRLQNNSFSGSVPPALLSSDATLLEDLDLSMNNLSGELAPITASSLHTLNLSSNALSGVLPPKLGSCAVVDLSTNLFSGDLLAMQTWSNTLEVLDLSSNFLTGDLPNQTAELLRLISFNLSHNSLSGAVPPLFGYFHKLTTLDLSDNQLIGEVPTSLFQSPSLKDLRLSHNQLSGSIILDDAIASGSIPTHYVLPFSHSHATASVSLSPLSVLDLSWNDINGSIPQNIGSLAMLEVLDLSRNKLTGNIPSLSQLDHLQILDLSFNQLNGAIPVQMPVSLQGFNVSNNDLSGKIPYNVEHKFPQSSFFPGNSDLNATPGAFNSSSPTENAAGILSRVNHKRITPAMKAGLTGGCTAGLLLLLFAGLFVLYKQKLRPPRTARTSVFRVIEKGLDQSGGTGNVHRLDLSCQSDVQVAPSVTVGFSGEHLLSPSKDADAVQPKGDIQAQDNFFKSTEVPKCTTPIGMSPSRKQFTDLLQSIPKEESSSSTGNPIVLRVGSPDNLAGDLFLLDNSTTFTAEELSRAPAEVLGRSSHGTSYKATLENGHSVTVKWLREGIARSKKEFTSEAKKFGSIKHPNVMPLKGFYWGPREHEKLLLTDFLHLGSLEGRLSEKNGQMFSPLNWSQRVSIALDIANGLSYLHFEHKLPHGNLKSTNVLLDGPNLDARLTDYSLHRLITVSGTANQIVNAGALGYLAPELADTSKPKPSMKADVYAFGVILLEIFTGKGAGDIISGSFGAVSLADWVKLLADEGKSSDCFDPLIVRDDKEQNILKTSVEELEIALRCLSPAEVRPNIKTVYEELVAIGSNTQLGMQT</sequence>
<keyword evidence="2" id="KW-1185">Reference proteome</keyword>
<protein>
    <submittedName>
        <fullName evidence="1">Uncharacterized protein</fullName>
    </submittedName>
</protein>
<evidence type="ECO:0000313" key="1">
    <source>
        <dbReference type="EMBL" id="KAJ7523260.1"/>
    </source>
</evidence>
<accession>A0ACC2B0N1</accession>
<gene>
    <name evidence="1" type="ORF">O6H91_18G043900</name>
</gene>
<name>A0ACC2B0N1_DIPCM</name>
<evidence type="ECO:0000313" key="2">
    <source>
        <dbReference type="Proteomes" id="UP001162992"/>
    </source>
</evidence>
<reference evidence="2" key="1">
    <citation type="journal article" date="2024" name="Proc. Natl. Acad. Sci. U.S.A.">
        <title>Extraordinary preservation of gene collinearity over three hundred million years revealed in homosporous lycophytes.</title>
        <authorList>
            <person name="Li C."/>
            <person name="Wickell D."/>
            <person name="Kuo L.Y."/>
            <person name="Chen X."/>
            <person name="Nie B."/>
            <person name="Liao X."/>
            <person name="Peng D."/>
            <person name="Ji J."/>
            <person name="Jenkins J."/>
            <person name="Williams M."/>
            <person name="Shu S."/>
            <person name="Plott C."/>
            <person name="Barry K."/>
            <person name="Rajasekar S."/>
            <person name="Grimwood J."/>
            <person name="Han X."/>
            <person name="Sun S."/>
            <person name="Hou Z."/>
            <person name="He W."/>
            <person name="Dai G."/>
            <person name="Sun C."/>
            <person name="Schmutz J."/>
            <person name="Leebens-Mack J.H."/>
            <person name="Li F.W."/>
            <person name="Wang L."/>
        </authorList>
    </citation>
    <scope>NUCLEOTIDE SEQUENCE [LARGE SCALE GENOMIC DNA]</scope>
    <source>
        <strain evidence="2">cv. PW_Plant_1</strain>
    </source>
</reference>
<comment type="caution">
    <text evidence="1">The sequence shown here is derived from an EMBL/GenBank/DDBJ whole genome shotgun (WGS) entry which is preliminary data.</text>
</comment>
<organism evidence="1 2">
    <name type="scientific">Diphasiastrum complanatum</name>
    <name type="common">Issler's clubmoss</name>
    <name type="synonym">Lycopodium complanatum</name>
    <dbReference type="NCBI Taxonomy" id="34168"/>
    <lineage>
        <taxon>Eukaryota</taxon>
        <taxon>Viridiplantae</taxon>
        <taxon>Streptophyta</taxon>
        <taxon>Embryophyta</taxon>
        <taxon>Tracheophyta</taxon>
        <taxon>Lycopodiopsida</taxon>
        <taxon>Lycopodiales</taxon>
        <taxon>Lycopodiaceae</taxon>
        <taxon>Lycopodioideae</taxon>
        <taxon>Diphasiastrum</taxon>
    </lineage>
</organism>
<dbReference type="EMBL" id="CM055109">
    <property type="protein sequence ID" value="KAJ7523260.1"/>
    <property type="molecule type" value="Genomic_DNA"/>
</dbReference>